<gene>
    <name evidence="2" type="ORF">NPIL_205421</name>
</gene>
<evidence type="ECO:0000313" key="3">
    <source>
        <dbReference type="Proteomes" id="UP000887013"/>
    </source>
</evidence>
<reference evidence="2" key="1">
    <citation type="submission" date="2020-08" db="EMBL/GenBank/DDBJ databases">
        <title>Multicomponent nature underlies the extraordinary mechanical properties of spider dragline silk.</title>
        <authorList>
            <person name="Kono N."/>
            <person name="Nakamura H."/>
            <person name="Mori M."/>
            <person name="Yoshida Y."/>
            <person name="Ohtoshi R."/>
            <person name="Malay A.D."/>
            <person name="Moran D.A.P."/>
            <person name="Tomita M."/>
            <person name="Numata K."/>
            <person name="Arakawa K."/>
        </authorList>
    </citation>
    <scope>NUCLEOTIDE SEQUENCE</scope>
</reference>
<proteinExistence type="predicted"/>
<name>A0A8X6I3V5_NEPPI</name>
<dbReference type="Proteomes" id="UP000887013">
    <property type="component" value="Unassembled WGS sequence"/>
</dbReference>
<feature type="signal peptide" evidence="1">
    <location>
        <begin position="1"/>
        <end position="23"/>
    </location>
</feature>
<organism evidence="2 3">
    <name type="scientific">Nephila pilipes</name>
    <name type="common">Giant wood spider</name>
    <name type="synonym">Nephila maculata</name>
    <dbReference type="NCBI Taxonomy" id="299642"/>
    <lineage>
        <taxon>Eukaryota</taxon>
        <taxon>Metazoa</taxon>
        <taxon>Ecdysozoa</taxon>
        <taxon>Arthropoda</taxon>
        <taxon>Chelicerata</taxon>
        <taxon>Arachnida</taxon>
        <taxon>Araneae</taxon>
        <taxon>Araneomorphae</taxon>
        <taxon>Entelegynae</taxon>
        <taxon>Araneoidea</taxon>
        <taxon>Nephilidae</taxon>
        <taxon>Nephila</taxon>
    </lineage>
</organism>
<comment type="caution">
    <text evidence="2">The sequence shown here is derived from an EMBL/GenBank/DDBJ whole genome shotgun (WGS) entry which is preliminary data.</text>
</comment>
<evidence type="ECO:0000313" key="2">
    <source>
        <dbReference type="EMBL" id="GFS29496.1"/>
    </source>
</evidence>
<keyword evidence="3" id="KW-1185">Reference proteome</keyword>
<evidence type="ECO:0000256" key="1">
    <source>
        <dbReference type="SAM" id="SignalP"/>
    </source>
</evidence>
<keyword evidence="1" id="KW-0732">Signal</keyword>
<protein>
    <submittedName>
        <fullName evidence="2">Uncharacterized protein</fullName>
    </submittedName>
</protein>
<dbReference type="EMBL" id="BMAW01041570">
    <property type="protein sequence ID" value="GFS29496.1"/>
    <property type="molecule type" value="Genomic_DNA"/>
</dbReference>
<dbReference type="AlphaFoldDB" id="A0A8X6I3V5"/>
<feature type="chain" id="PRO_5036446207" evidence="1">
    <location>
        <begin position="24"/>
        <end position="184"/>
    </location>
</feature>
<sequence length="184" mass="20333">MGVNHFLIFCCVSLFCFVIYATAQLQCENEATLSCPTKNLILKEMKSESPFFADLSSLNATCNDFQKQMYSDEESMYVYFGNGPSLNARCGGDLDVITKLSFCVTDNRVSSIAIHCSPLFEKPGKFKVLFNATSDGHKHSKVSCGGFSGLHGVQFMEAEEGKATRAVFTCISFPRPNSHYVIDL</sequence>
<accession>A0A8X6I3V5</accession>